<dbReference type="PANTHER" id="PTHR48228:SF5">
    <property type="entry name" value="ALPHA-METHYLACYL-COA RACEMASE"/>
    <property type="match status" value="1"/>
</dbReference>
<sequence>MLTGIRVLDLSLQLPGPYATRLLADMGADVHRIEPPGGDPARAFLSLYTEVNVGKKVEEVDLKSDAGLRRVLDLARDCDVLVEGFRPGVLARLGLGYEAVAQTNPGVIYCSISGYGQVGERADKPGHDLTYHADAGTLAQDGPSSSSVPPLPIADLASGLMAATTISAALVGRAGTGAGAHLDVSIADVMASWTFPVALSRAAREVDLFGSTPHYGVFDTADGHRVALGIVHEQHFWERFCDEFDLADERSSTFAERQRDYERLRRRLETLFAGLTAAEVIARTTQVDVPAAIVRRPEDVLDSAPFERRGLIRGSGFRGRYAHPVRFAAISTAASPEGDSSTPGATP</sequence>
<dbReference type="InterPro" id="IPR044855">
    <property type="entry name" value="CoA-Trfase_III_dom3_sf"/>
</dbReference>
<dbReference type="Proteomes" id="UP001501161">
    <property type="component" value="Unassembled WGS sequence"/>
</dbReference>
<dbReference type="InterPro" id="IPR050509">
    <property type="entry name" value="CoA-transferase_III"/>
</dbReference>
<name>A0ABP5IDN6_9ACTN</name>
<dbReference type="InterPro" id="IPR003673">
    <property type="entry name" value="CoA-Trfase_fam_III"/>
</dbReference>
<dbReference type="PANTHER" id="PTHR48228">
    <property type="entry name" value="SUCCINYL-COA--D-CITRAMALATE COA-TRANSFERASE"/>
    <property type="match status" value="1"/>
</dbReference>
<protein>
    <submittedName>
        <fullName evidence="1">CaiB/BaiF CoA-transferase family protein</fullName>
    </submittedName>
</protein>
<comment type="caution">
    <text evidence="1">The sequence shown here is derived from an EMBL/GenBank/DDBJ whole genome shotgun (WGS) entry which is preliminary data.</text>
</comment>
<dbReference type="EMBL" id="BAAAMQ010000007">
    <property type="protein sequence ID" value="GAA2098617.1"/>
    <property type="molecule type" value="Genomic_DNA"/>
</dbReference>
<proteinExistence type="predicted"/>
<dbReference type="Gene3D" id="3.30.1540.10">
    <property type="entry name" value="formyl-coa transferase, domain 3"/>
    <property type="match status" value="1"/>
</dbReference>
<reference evidence="2" key="1">
    <citation type="journal article" date="2019" name="Int. J. Syst. Evol. Microbiol.">
        <title>The Global Catalogue of Microorganisms (GCM) 10K type strain sequencing project: providing services to taxonomists for standard genome sequencing and annotation.</title>
        <authorList>
            <consortium name="The Broad Institute Genomics Platform"/>
            <consortium name="The Broad Institute Genome Sequencing Center for Infectious Disease"/>
            <person name="Wu L."/>
            <person name="Ma J."/>
        </authorList>
    </citation>
    <scope>NUCLEOTIDE SEQUENCE [LARGE SCALE GENOMIC DNA]</scope>
    <source>
        <strain evidence="2">JCM 13813</strain>
    </source>
</reference>
<keyword evidence="2" id="KW-1185">Reference proteome</keyword>
<dbReference type="Pfam" id="PF02515">
    <property type="entry name" value="CoA_transf_3"/>
    <property type="match status" value="1"/>
</dbReference>
<gene>
    <name evidence="1" type="ORF">GCM10009726_07680</name>
</gene>
<accession>A0ABP5IDN6</accession>
<dbReference type="InterPro" id="IPR023606">
    <property type="entry name" value="CoA-Trfase_III_dom_1_sf"/>
</dbReference>
<evidence type="ECO:0000313" key="2">
    <source>
        <dbReference type="Proteomes" id="UP001501161"/>
    </source>
</evidence>
<organism evidence="1 2">
    <name type="scientific">Nocardioides furvisabuli</name>
    <dbReference type="NCBI Taxonomy" id="375542"/>
    <lineage>
        <taxon>Bacteria</taxon>
        <taxon>Bacillati</taxon>
        <taxon>Actinomycetota</taxon>
        <taxon>Actinomycetes</taxon>
        <taxon>Propionibacteriales</taxon>
        <taxon>Nocardioidaceae</taxon>
        <taxon>Nocardioides</taxon>
    </lineage>
</organism>
<dbReference type="SUPFAM" id="SSF89796">
    <property type="entry name" value="CoA-transferase family III (CaiB/BaiF)"/>
    <property type="match status" value="1"/>
</dbReference>
<dbReference type="Gene3D" id="3.40.50.10540">
    <property type="entry name" value="Crotonobetainyl-coa:carnitine coa-transferase, domain 1"/>
    <property type="match status" value="1"/>
</dbReference>
<evidence type="ECO:0000313" key="1">
    <source>
        <dbReference type="EMBL" id="GAA2098617.1"/>
    </source>
</evidence>